<dbReference type="InterPro" id="IPR033452">
    <property type="entry name" value="GH30_C"/>
</dbReference>
<dbReference type="GO" id="GO:0016020">
    <property type="term" value="C:membrane"/>
    <property type="evidence" value="ECO:0007669"/>
    <property type="project" value="GOC"/>
</dbReference>
<dbReference type="SUPFAM" id="SSF51445">
    <property type="entry name" value="(Trans)glycosidases"/>
    <property type="match status" value="1"/>
</dbReference>
<dbReference type="InterPro" id="IPR033453">
    <property type="entry name" value="Glyco_hydro_30_TIM-barrel"/>
</dbReference>
<dbReference type="Gene3D" id="3.20.20.80">
    <property type="entry name" value="Glycosidases"/>
    <property type="match status" value="1"/>
</dbReference>
<evidence type="ECO:0000256" key="6">
    <source>
        <dbReference type="RuleBase" id="RU361188"/>
    </source>
</evidence>
<sequence>MGSYWAQRLSPAARSSLIRQYWSPTDGIGYSVGRVPMAACDYSFSAYSYNEVNNDFNQTYFQLNAEDYKYKIPTIQEAIQVSGGNLKLFSSPWSAPGWMKNTGSMKGGGYLRGDYNGQYFHSYALYFLRFFQSYAQYNITFWGATLENEPGGVSSLDYFESMFFNASYQRDFVKTHWGPVLRGNSLTKNLKLMILDDNRRNLQSWTDVIYSDPNAYNYIDGAAIHWYDDTGTTTATLTEVQEKYPNKFLFYTECSMAPPTYGSWASADFYVNFIMGILNNWSIGFMDWNIHLDPTGGPGSQNPPIWVSNTTDEFEKQPMFYAKGQLSKFIVPGSVILGLNMEKPNQDLEGIAALTPNGQKVIVLNNRSKTTNYTVTIYNSQRSAWLNADLEARSVSTYIFN</sequence>
<dbReference type="EC" id="3.2.1.45" evidence="3 6"/>
<keyword evidence="5 6" id="KW-0378">Hydrolase</keyword>
<keyword evidence="6" id="KW-0443">Lipid metabolism</keyword>
<keyword evidence="6" id="KW-0326">Glycosidase</keyword>
<feature type="domain" description="Glycosyl hydrolase family 30 TIM-barrel" evidence="7">
    <location>
        <begin position="8"/>
        <end position="330"/>
    </location>
</feature>
<keyword evidence="4" id="KW-0732">Signal</keyword>
<name>A0A914C5Y4_9BILA</name>
<evidence type="ECO:0000256" key="2">
    <source>
        <dbReference type="ARBA" id="ARBA00005382"/>
    </source>
</evidence>
<protein>
    <recommendedName>
        <fullName evidence="3 6">Glucosylceramidase</fullName>
        <ecNumber evidence="3 6">3.2.1.45</ecNumber>
    </recommendedName>
</protein>
<dbReference type="WBParaSite" id="ACRNAN_Path_386.g1465.t2">
    <property type="protein sequence ID" value="ACRNAN_Path_386.g1465.t2"/>
    <property type="gene ID" value="ACRNAN_Path_386.g1465"/>
</dbReference>
<evidence type="ECO:0000259" key="7">
    <source>
        <dbReference type="Pfam" id="PF02055"/>
    </source>
</evidence>
<accession>A0A914C5Y4</accession>
<evidence type="ECO:0000256" key="4">
    <source>
        <dbReference type="ARBA" id="ARBA00022729"/>
    </source>
</evidence>
<comment type="similarity">
    <text evidence="2 6">Belongs to the glycosyl hydrolase 30 family.</text>
</comment>
<feature type="domain" description="Glycosyl hydrolase family 30 beta sandwich" evidence="8">
    <location>
        <begin position="333"/>
        <end position="398"/>
    </location>
</feature>
<keyword evidence="9" id="KW-1185">Reference proteome</keyword>
<organism evidence="9 10">
    <name type="scientific">Acrobeloides nanus</name>
    <dbReference type="NCBI Taxonomy" id="290746"/>
    <lineage>
        <taxon>Eukaryota</taxon>
        <taxon>Metazoa</taxon>
        <taxon>Ecdysozoa</taxon>
        <taxon>Nematoda</taxon>
        <taxon>Chromadorea</taxon>
        <taxon>Rhabditida</taxon>
        <taxon>Tylenchina</taxon>
        <taxon>Cephalobomorpha</taxon>
        <taxon>Cephaloboidea</taxon>
        <taxon>Cephalobidae</taxon>
        <taxon>Acrobeloides</taxon>
    </lineage>
</organism>
<dbReference type="Pfam" id="PF17189">
    <property type="entry name" value="Glyco_hydro_30C"/>
    <property type="match status" value="1"/>
</dbReference>
<dbReference type="PANTHER" id="PTHR11069">
    <property type="entry name" value="GLUCOSYLCERAMIDASE"/>
    <property type="match status" value="1"/>
</dbReference>
<evidence type="ECO:0000256" key="1">
    <source>
        <dbReference type="ARBA" id="ARBA00001013"/>
    </source>
</evidence>
<evidence type="ECO:0000256" key="3">
    <source>
        <dbReference type="ARBA" id="ARBA00012658"/>
    </source>
</evidence>
<proteinExistence type="inferred from homology"/>
<keyword evidence="6" id="KW-0746">Sphingolipid metabolism</keyword>
<dbReference type="PRINTS" id="PR00843">
    <property type="entry name" value="GLHYDRLASE30"/>
</dbReference>
<dbReference type="Proteomes" id="UP000887540">
    <property type="component" value="Unplaced"/>
</dbReference>
<reference evidence="10" key="1">
    <citation type="submission" date="2022-11" db="UniProtKB">
        <authorList>
            <consortium name="WormBaseParasite"/>
        </authorList>
    </citation>
    <scope>IDENTIFICATION</scope>
</reference>
<evidence type="ECO:0000313" key="9">
    <source>
        <dbReference type="Proteomes" id="UP000887540"/>
    </source>
</evidence>
<evidence type="ECO:0000256" key="5">
    <source>
        <dbReference type="ARBA" id="ARBA00022801"/>
    </source>
</evidence>
<dbReference type="AlphaFoldDB" id="A0A914C5Y4"/>
<dbReference type="PANTHER" id="PTHR11069:SF23">
    <property type="entry name" value="LYSOSOMAL ACID GLUCOSYLCERAMIDASE"/>
    <property type="match status" value="1"/>
</dbReference>
<comment type="catalytic activity">
    <reaction evidence="1">
        <text>a beta-D-glucosyl-(1&lt;-&gt;1')-N-acylsphing-4-enine + H2O = an N-acylsphing-4-enine + D-glucose</text>
        <dbReference type="Rhea" id="RHEA:13269"/>
        <dbReference type="ChEBI" id="CHEBI:4167"/>
        <dbReference type="ChEBI" id="CHEBI:15377"/>
        <dbReference type="ChEBI" id="CHEBI:22801"/>
        <dbReference type="ChEBI" id="CHEBI:52639"/>
        <dbReference type="EC" id="3.2.1.45"/>
    </reaction>
    <physiologicalReaction direction="left-to-right" evidence="1">
        <dbReference type="Rhea" id="RHEA:13270"/>
    </physiologicalReaction>
</comment>
<dbReference type="Pfam" id="PF02055">
    <property type="entry name" value="Glyco_hydro_30"/>
    <property type="match status" value="1"/>
</dbReference>
<dbReference type="InterPro" id="IPR001139">
    <property type="entry name" value="Glyco_hydro_30"/>
</dbReference>
<dbReference type="InterPro" id="IPR017853">
    <property type="entry name" value="GH"/>
</dbReference>
<dbReference type="GO" id="GO:0004348">
    <property type="term" value="F:glucosylceramidase activity"/>
    <property type="evidence" value="ECO:0007669"/>
    <property type="project" value="UniProtKB-EC"/>
</dbReference>
<evidence type="ECO:0000259" key="8">
    <source>
        <dbReference type="Pfam" id="PF17189"/>
    </source>
</evidence>
<evidence type="ECO:0000313" key="10">
    <source>
        <dbReference type="WBParaSite" id="ACRNAN_Path_386.g1465.t2"/>
    </source>
</evidence>
<dbReference type="GO" id="GO:0006680">
    <property type="term" value="P:glucosylceramide catabolic process"/>
    <property type="evidence" value="ECO:0007669"/>
    <property type="project" value="TreeGrafter"/>
</dbReference>